<dbReference type="InterPro" id="IPR050309">
    <property type="entry name" value="Type-B_Carboxylest/Lipase"/>
</dbReference>
<evidence type="ECO:0000256" key="1">
    <source>
        <dbReference type="ARBA" id="ARBA00005964"/>
    </source>
</evidence>
<dbReference type="EMBL" id="KV745622">
    <property type="protein sequence ID" value="OCK73895.1"/>
    <property type="molecule type" value="Genomic_DNA"/>
</dbReference>
<proteinExistence type="inferred from homology"/>
<dbReference type="InterPro" id="IPR002018">
    <property type="entry name" value="CarbesteraseB"/>
</dbReference>
<feature type="signal peptide" evidence="3">
    <location>
        <begin position="1"/>
        <end position="21"/>
    </location>
</feature>
<feature type="domain" description="Carboxylesterase type B" evidence="4">
    <location>
        <begin position="43"/>
        <end position="498"/>
    </location>
</feature>
<dbReference type="OrthoDB" id="408631at2759"/>
<dbReference type="Proteomes" id="UP000250266">
    <property type="component" value="Unassembled WGS sequence"/>
</dbReference>
<name>A0A8E2J939_9PEZI</name>
<evidence type="ECO:0000256" key="3">
    <source>
        <dbReference type="RuleBase" id="RU361235"/>
    </source>
</evidence>
<evidence type="ECO:0000313" key="5">
    <source>
        <dbReference type="EMBL" id="OCK73895.1"/>
    </source>
</evidence>
<keyword evidence="3" id="KW-0732">Signal</keyword>
<accession>A0A8E2J939</accession>
<dbReference type="PROSITE" id="PS00122">
    <property type="entry name" value="CARBOXYLESTERASE_B_1"/>
    <property type="match status" value="1"/>
</dbReference>
<evidence type="ECO:0000256" key="2">
    <source>
        <dbReference type="ARBA" id="ARBA00022801"/>
    </source>
</evidence>
<sequence>MAPPCLLSVFLILALSATSIAQITPQVEAPIVDLGYVKYSGYQNATIGINYYRGIHYAKAPVGELRWRKPIPIDSVTSYSSRVVNASTIAPACYQSQPLWGYSAAALAYGSPYGQSEDCLVLDILVPSKPVSKKLPVMVQIHGGGYTLGNAQLFPGDAMVNQSDGNMLYVSIQYRLGIFGFLAGKEIANDGSLNAGLLDQRAALEWIQRHIGAFGGDPSRVTIWGDSAGGGSVSLQLIANGGTGTPPFAGAIAGYPWWQPLLNSTTQETQYNTALQLSKCADLRCLRSLSGEALANVGQGDMNVSSSSPGLGYGTFWFGPVVDGTFVRNLPDQEYKLGNFFKVPLIVDREAYEGVYFTNPALMNAMQETIDAQFLFPFAGPSFFTRLYQLYPASDFNSTFFQRQKWFGDFIIICPTYQMATAMTDRSPNRTSVFKLIAAIGTEIHGSLLPFMASTEPGFPTAPNSTLAQILTSYWISFAVTGDPNPLRKSDAPFWTSYFSGGDVAAVGVEGEAEGFGVLSVNYTEIGTIQDVDASAQCDFFSGQGWVVRN</sequence>
<comment type="similarity">
    <text evidence="1 3">Belongs to the type-B carboxylesterase/lipase family.</text>
</comment>
<dbReference type="AlphaFoldDB" id="A0A8E2J939"/>
<gene>
    <name evidence="5" type="ORF">K432DRAFT_430336</name>
</gene>
<dbReference type="PANTHER" id="PTHR11559">
    <property type="entry name" value="CARBOXYLESTERASE"/>
    <property type="match status" value="1"/>
</dbReference>
<evidence type="ECO:0000259" key="4">
    <source>
        <dbReference type="Pfam" id="PF00135"/>
    </source>
</evidence>
<dbReference type="Pfam" id="PF00135">
    <property type="entry name" value="COesterase"/>
    <property type="match status" value="1"/>
</dbReference>
<dbReference type="InterPro" id="IPR029058">
    <property type="entry name" value="AB_hydrolase_fold"/>
</dbReference>
<reference evidence="5 6" key="1">
    <citation type="journal article" date="2016" name="Nat. Commun.">
        <title>Ectomycorrhizal ecology is imprinted in the genome of the dominant symbiotic fungus Cenococcum geophilum.</title>
        <authorList>
            <consortium name="DOE Joint Genome Institute"/>
            <person name="Peter M."/>
            <person name="Kohler A."/>
            <person name="Ohm R.A."/>
            <person name="Kuo A."/>
            <person name="Krutzmann J."/>
            <person name="Morin E."/>
            <person name="Arend M."/>
            <person name="Barry K.W."/>
            <person name="Binder M."/>
            <person name="Choi C."/>
            <person name="Clum A."/>
            <person name="Copeland A."/>
            <person name="Grisel N."/>
            <person name="Haridas S."/>
            <person name="Kipfer T."/>
            <person name="LaButti K."/>
            <person name="Lindquist E."/>
            <person name="Lipzen A."/>
            <person name="Maire R."/>
            <person name="Meier B."/>
            <person name="Mihaltcheva S."/>
            <person name="Molinier V."/>
            <person name="Murat C."/>
            <person name="Poggeler S."/>
            <person name="Quandt C.A."/>
            <person name="Sperisen C."/>
            <person name="Tritt A."/>
            <person name="Tisserant E."/>
            <person name="Crous P.W."/>
            <person name="Henrissat B."/>
            <person name="Nehls U."/>
            <person name="Egli S."/>
            <person name="Spatafora J.W."/>
            <person name="Grigoriev I.V."/>
            <person name="Martin F.M."/>
        </authorList>
    </citation>
    <scope>NUCLEOTIDE SEQUENCE [LARGE SCALE GENOMIC DNA]</scope>
    <source>
        <strain evidence="5 6">CBS 459.81</strain>
    </source>
</reference>
<dbReference type="GO" id="GO:0016787">
    <property type="term" value="F:hydrolase activity"/>
    <property type="evidence" value="ECO:0007669"/>
    <property type="project" value="UniProtKB-KW"/>
</dbReference>
<keyword evidence="6" id="KW-1185">Reference proteome</keyword>
<dbReference type="EC" id="3.1.1.-" evidence="3"/>
<organism evidence="5 6">
    <name type="scientific">Lepidopterella palustris CBS 459.81</name>
    <dbReference type="NCBI Taxonomy" id="1314670"/>
    <lineage>
        <taxon>Eukaryota</taxon>
        <taxon>Fungi</taxon>
        <taxon>Dikarya</taxon>
        <taxon>Ascomycota</taxon>
        <taxon>Pezizomycotina</taxon>
        <taxon>Dothideomycetes</taxon>
        <taxon>Pleosporomycetidae</taxon>
        <taxon>Mytilinidiales</taxon>
        <taxon>Argynnaceae</taxon>
        <taxon>Lepidopterella</taxon>
    </lineage>
</organism>
<dbReference type="InterPro" id="IPR019826">
    <property type="entry name" value="Carboxylesterase_B_AS"/>
</dbReference>
<evidence type="ECO:0000313" key="6">
    <source>
        <dbReference type="Proteomes" id="UP000250266"/>
    </source>
</evidence>
<keyword evidence="2 3" id="KW-0378">Hydrolase</keyword>
<dbReference type="Gene3D" id="3.40.50.1820">
    <property type="entry name" value="alpha/beta hydrolase"/>
    <property type="match status" value="1"/>
</dbReference>
<protein>
    <recommendedName>
        <fullName evidence="3">Carboxylic ester hydrolase</fullName>
        <ecNumber evidence="3">3.1.1.-</ecNumber>
    </recommendedName>
</protein>
<dbReference type="SUPFAM" id="SSF53474">
    <property type="entry name" value="alpha/beta-Hydrolases"/>
    <property type="match status" value="1"/>
</dbReference>
<feature type="chain" id="PRO_5034349775" description="Carboxylic ester hydrolase" evidence="3">
    <location>
        <begin position="22"/>
        <end position="550"/>
    </location>
</feature>